<keyword evidence="3" id="KW-0285">Flavoprotein</keyword>
<protein>
    <submittedName>
        <fullName evidence="11">FAD-binding oxidoreductase</fullName>
    </submittedName>
</protein>
<reference evidence="11" key="1">
    <citation type="submission" date="2021-04" db="EMBL/GenBank/DDBJ databases">
        <title>Draft genome sequence data of methanotrophic Methylovulum sp. strain S1L and Methylomonas sp. strain S2AM isolated from boreal lake water columns.</title>
        <authorList>
            <person name="Rissanen A.J."/>
            <person name="Mangayil R."/>
            <person name="Svenning M.M."/>
            <person name="Khanongnuch R."/>
        </authorList>
    </citation>
    <scope>NUCLEOTIDE SEQUENCE</scope>
    <source>
        <strain evidence="11">S2AM</strain>
    </source>
</reference>
<keyword evidence="1" id="KW-0963">Cytoplasm</keyword>
<evidence type="ECO:0000256" key="8">
    <source>
        <dbReference type="ARBA" id="ARBA00023002"/>
    </source>
</evidence>
<keyword evidence="6" id="KW-0819">tRNA processing</keyword>
<keyword evidence="5" id="KW-0949">S-adenosyl-L-methionine</keyword>
<dbReference type="Pfam" id="PF01266">
    <property type="entry name" value="DAO"/>
    <property type="match status" value="1"/>
</dbReference>
<accession>A0A975R9C9</accession>
<dbReference type="SUPFAM" id="SSF51971">
    <property type="entry name" value="Nucleotide-binding domain"/>
    <property type="match status" value="1"/>
</dbReference>
<evidence type="ECO:0000256" key="1">
    <source>
        <dbReference type="ARBA" id="ARBA00022490"/>
    </source>
</evidence>
<evidence type="ECO:0000256" key="4">
    <source>
        <dbReference type="ARBA" id="ARBA00022679"/>
    </source>
</evidence>
<evidence type="ECO:0000259" key="10">
    <source>
        <dbReference type="Pfam" id="PF01266"/>
    </source>
</evidence>
<name>A0A975R9C9_9GAMM</name>
<keyword evidence="7" id="KW-0274">FAD</keyword>
<dbReference type="GO" id="GO:0032259">
    <property type="term" value="P:methylation"/>
    <property type="evidence" value="ECO:0007669"/>
    <property type="project" value="UniProtKB-KW"/>
</dbReference>
<dbReference type="InterPro" id="IPR036188">
    <property type="entry name" value="FAD/NAD-bd_sf"/>
</dbReference>
<evidence type="ECO:0000256" key="5">
    <source>
        <dbReference type="ARBA" id="ARBA00022691"/>
    </source>
</evidence>
<dbReference type="SUPFAM" id="SSF54373">
    <property type="entry name" value="FAD-linked reductases, C-terminal domain"/>
    <property type="match status" value="1"/>
</dbReference>
<proteinExistence type="predicted"/>
<evidence type="ECO:0000256" key="3">
    <source>
        <dbReference type="ARBA" id="ARBA00022630"/>
    </source>
</evidence>
<dbReference type="GO" id="GO:0008168">
    <property type="term" value="F:methyltransferase activity"/>
    <property type="evidence" value="ECO:0007669"/>
    <property type="project" value="UniProtKB-KW"/>
</dbReference>
<evidence type="ECO:0000256" key="2">
    <source>
        <dbReference type="ARBA" id="ARBA00022603"/>
    </source>
</evidence>
<keyword evidence="2" id="KW-0489">Methyltransferase</keyword>
<keyword evidence="8" id="KW-0560">Oxidoreductase</keyword>
<dbReference type="PANTHER" id="PTHR13847:SF283">
    <property type="entry name" value="TRNA 5-METHYLAMINOMETHYL-2-THIOURIDINE BIOSYNTHESIS BIFUNCTIONAL PROTEIN MNMC"/>
    <property type="match status" value="1"/>
</dbReference>
<evidence type="ECO:0000256" key="6">
    <source>
        <dbReference type="ARBA" id="ARBA00022694"/>
    </source>
</evidence>
<dbReference type="AlphaFoldDB" id="A0A975R9C9"/>
<dbReference type="EMBL" id="CP073754">
    <property type="protein sequence ID" value="QWF70143.1"/>
    <property type="molecule type" value="Genomic_DNA"/>
</dbReference>
<evidence type="ECO:0000313" key="11">
    <source>
        <dbReference type="EMBL" id="QWF70143.1"/>
    </source>
</evidence>
<dbReference type="PANTHER" id="PTHR13847">
    <property type="entry name" value="SARCOSINE DEHYDROGENASE-RELATED"/>
    <property type="match status" value="1"/>
</dbReference>
<dbReference type="GO" id="GO:0016491">
    <property type="term" value="F:oxidoreductase activity"/>
    <property type="evidence" value="ECO:0007669"/>
    <property type="project" value="UniProtKB-KW"/>
</dbReference>
<dbReference type="GO" id="GO:0005737">
    <property type="term" value="C:cytoplasm"/>
    <property type="evidence" value="ECO:0007669"/>
    <property type="project" value="TreeGrafter"/>
</dbReference>
<evidence type="ECO:0000313" key="12">
    <source>
        <dbReference type="Proteomes" id="UP000676649"/>
    </source>
</evidence>
<dbReference type="Gene3D" id="3.30.9.10">
    <property type="entry name" value="D-Amino Acid Oxidase, subunit A, domain 2"/>
    <property type="match status" value="1"/>
</dbReference>
<keyword evidence="4" id="KW-0808">Transferase</keyword>
<keyword evidence="12" id="KW-1185">Reference proteome</keyword>
<sequence>MQIDVLIVGQGLAGSLLAWELIRQQCRVLVLDNAQLNSSQVAAGLINPVTGKRLLKAADMEILLPAAKLCYQQLSQAFAQAFLIEMPMLRILQNPNQQTYALQRLQQQEYQPYLQAWQPAVDGIVAEFGVLPQTQTGYLRTQALLTALRTFFIAQGCYRQVQLDYQDISLQPYLQWQDIQSRHIVFCEGHQALANPWFGGLPFQLAKGEILSCHTPDQYARLILNYGHWFLPLPDGHFKTGATFSYGNTDTLPSQAAQDKLLSDLQQVCPQLKPVSITSHQAGIRPTTLDKQAFVGSHPYYKNLHIFNGFGAKGSLSIPWHALQLIAALTNQQPLPKTSDIQRYYATSFTA</sequence>
<evidence type="ECO:0000256" key="7">
    <source>
        <dbReference type="ARBA" id="ARBA00022827"/>
    </source>
</evidence>
<organism evidence="11 12">
    <name type="scientific">Methylomonas paludis</name>
    <dbReference type="NCBI Taxonomy" id="1173101"/>
    <lineage>
        <taxon>Bacteria</taxon>
        <taxon>Pseudomonadati</taxon>
        <taxon>Pseudomonadota</taxon>
        <taxon>Gammaproteobacteria</taxon>
        <taxon>Methylococcales</taxon>
        <taxon>Methylococcaceae</taxon>
        <taxon>Methylomonas</taxon>
    </lineage>
</organism>
<dbReference type="RefSeq" id="WP_215581023.1">
    <property type="nucleotide sequence ID" value="NZ_CP073754.1"/>
</dbReference>
<gene>
    <name evidence="11" type="ORF">KEF85_12410</name>
</gene>
<dbReference type="InterPro" id="IPR006076">
    <property type="entry name" value="FAD-dep_OxRdtase"/>
</dbReference>
<dbReference type="GO" id="GO:0008033">
    <property type="term" value="P:tRNA processing"/>
    <property type="evidence" value="ECO:0007669"/>
    <property type="project" value="UniProtKB-KW"/>
</dbReference>
<feature type="domain" description="FAD dependent oxidoreductase" evidence="10">
    <location>
        <begin position="4"/>
        <end position="323"/>
    </location>
</feature>
<dbReference type="KEGG" id="mpad:KEF85_12410"/>
<dbReference type="Gene3D" id="3.50.50.60">
    <property type="entry name" value="FAD/NAD(P)-binding domain"/>
    <property type="match status" value="1"/>
</dbReference>
<evidence type="ECO:0000256" key="9">
    <source>
        <dbReference type="ARBA" id="ARBA00023268"/>
    </source>
</evidence>
<dbReference type="Proteomes" id="UP000676649">
    <property type="component" value="Chromosome"/>
</dbReference>
<keyword evidence="9" id="KW-0511">Multifunctional enzyme</keyword>